<accession>A0A6I6EF80</accession>
<dbReference type="PANTHER" id="PTHR12338">
    <property type="entry name" value="AUTOTRANSPORTER"/>
    <property type="match status" value="1"/>
</dbReference>
<dbReference type="SMART" id="SM00912">
    <property type="entry name" value="Haemagg_act"/>
    <property type="match status" value="1"/>
</dbReference>
<protein>
    <submittedName>
        <fullName evidence="6">Filamentous hemagglutinin N-terminal domain-containing protein</fullName>
    </submittedName>
</protein>
<feature type="signal peptide" evidence="4">
    <location>
        <begin position="1"/>
        <end position="37"/>
    </location>
</feature>
<dbReference type="Gene3D" id="2.160.20.10">
    <property type="entry name" value="Single-stranded right-handed beta-helix, Pectin lyase-like"/>
    <property type="match status" value="1"/>
</dbReference>
<dbReference type="Proteomes" id="UP000424752">
    <property type="component" value="Chromosome"/>
</dbReference>
<evidence type="ECO:0000256" key="1">
    <source>
        <dbReference type="ARBA" id="ARBA00004613"/>
    </source>
</evidence>
<dbReference type="InterPro" id="IPR050909">
    <property type="entry name" value="Bact_Autotransporter_VF"/>
</dbReference>
<dbReference type="NCBIfam" id="TIGR01901">
    <property type="entry name" value="adhes_NPXG"/>
    <property type="match status" value="1"/>
</dbReference>
<name>A0A6I6EF80_9GAMM</name>
<proteinExistence type="predicted"/>
<evidence type="ECO:0000313" key="6">
    <source>
        <dbReference type="EMBL" id="QGU88544.1"/>
    </source>
</evidence>
<evidence type="ECO:0000256" key="4">
    <source>
        <dbReference type="SAM" id="SignalP"/>
    </source>
</evidence>
<dbReference type="Pfam" id="PF05860">
    <property type="entry name" value="TPS"/>
    <property type="match status" value="1"/>
</dbReference>
<keyword evidence="3 4" id="KW-0732">Signal</keyword>
<reference evidence="6 7" key="1">
    <citation type="submission" date="2019-12" db="EMBL/GenBank/DDBJ databases">
        <title>Erwinia sp. nov., isolated from droppings of birds in the Qinghai-Tiebt plateau of China.</title>
        <authorList>
            <person name="Ge Y."/>
        </authorList>
    </citation>
    <scope>NUCLEOTIDE SEQUENCE [LARGE SCALE GENOMIC DNA]</scope>
    <source>
        <strain evidence="6 7">J780</strain>
    </source>
</reference>
<dbReference type="SUPFAM" id="SSF51126">
    <property type="entry name" value="Pectin lyase-like"/>
    <property type="match status" value="1"/>
</dbReference>
<keyword evidence="2" id="KW-0964">Secreted</keyword>
<dbReference type="PANTHER" id="PTHR12338:SF8">
    <property type="entry name" value="HEME_HEMOPEXIN-BINDING PROTEIN"/>
    <property type="match status" value="1"/>
</dbReference>
<dbReference type="InterPro" id="IPR011050">
    <property type="entry name" value="Pectin_lyase_fold/virulence"/>
</dbReference>
<gene>
    <name evidence="6" type="ORF">GN242_15545</name>
</gene>
<dbReference type="GO" id="GO:0005576">
    <property type="term" value="C:extracellular region"/>
    <property type="evidence" value="ECO:0007669"/>
    <property type="project" value="UniProtKB-SubCell"/>
</dbReference>
<dbReference type="InterPro" id="IPR012334">
    <property type="entry name" value="Pectin_lyas_fold"/>
</dbReference>
<dbReference type="AlphaFoldDB" id="A0A6I6EF80"/>
<evidence type="ECO:0000313" key="7">
    <source>
        <dbReference type="Proteomes" id="UP000424752"/>
    </source>
</evidence>
<dbReference type="KEGG" id="erwi:GN242_15545"/>
<evidence type="ECO:0000259" key="5">
    <source>
        <dbReference type="SMART" id="SM00912"/>
    </source>
</evidence>
<feature type="chain" id="PRO_5026335052" evidence="4">
    <location>
        <begin position="38"/>
        <end position="803"/>
    </location>
</feature>
<comment type="subcellular location">
    <subcellularLocation>
        <location evidence="1">Secreted</location>
    </subcellularLocation>
</comment>
<sequence length="803" mass="85326">MTHLYQSKRTSVMKMKTIALNPMALAVAIAFTASAHAAGTGTIVSGNGSISQNQNHTVVKQNTDKMVINWDNMDVAQKEILQFVQPGKNSAVLNRINSHDPTQINGALRANGQVFIVNPNGVLINNGASIDVGSLIASSLDIQDSDFMKGNLTFSGNGTGTVSNQGTISAESSVALIGAGEVNNKGTITTVKGGATLAAGEDITLSFPSMGLISVKINKGSLRALVNNGGIIRTPNGSIALTAWATDTLTRSVINNTGTLEADQIVMRTDGVYLDNIDSAQAGDINIAGTVTGNTIHASGSNIKINQNASVIASKNINLDGKNVHIDGDASSDTLKINADTFSQGTNSSLSASTANFYGGDFDLSSGKTDLENINVWNANSLNIHTNSYTDLGYSELATNLNVVSTADVALKNVYVGGSAVIEADNIRALPSPYGSFSSLFSTEDITLRAKNNIDLKNISAINKTSIKTGGNLTLDVLAGRDINVDSTGSVNFKGIHSDGTLNIVAQQNFNTSGNIYSKSDMTISARNIKNAESWGSNTIKSDGNITLTAKENIHINDVIANAYTPWVKTISDVSLSAKNITANIITTEGKVNLNAENNLHTEMVKYASDINLKAGGKIQTGELQSRGAITIAAEGDVNLMHNVTADNDLIINGDNINAHQYNWMTPVIKSQKNITLTAKNDINVHQVISESYRWNNYFNGNVHLSGKNIFARSVESLGDATVNATNNVVMHTIYANNVDISTTGNIDVSNVYGFDSVNATSTDGNIRFNYLAATRHKNLTASKGVNINYDENRYQSSYSPWY</sequence>
<feature type="domain" description="Filamentous haemagglutinin FhaB/tRNA nuclease CdiA-like TPS" evidence="5">
    <location>
        <begin position="35"/>
        <end position="146"/>
    </location>
</feature>
<dbReference type="EMBL" id="CP046509">
    <property type="protein sequence ID" value="QGU88544.1"/>
    <property type="molecule type" value="Genomic_DNA"/>
</dbReference>
<evidence type="ECO:0000256" key="3">
    <source>
        <dbReference type="ARBA" id="ARBA00022729"/>
    </source>
</evidence>
<dbReference type="InterPro" id="IPR008638">
    <property type="entry name" value="FhaB/CdiA-like_TPS"/>
</dbReference>
<organism evidence="6 7">
    <name type="scientific">Erwinia sorbitola</name>
    <dbReference type="NCBI Taxonomy" id="2681984"/>
    <lineage>
        <taxon>Bacteria</taxon>
        <taxon>Pseudomonadati</taxon>
        <taxon>Pseudomonadota</taxon>
        <taxon>Gammaproteobacteria</taxon>
        <taxon>Enterobacterales</taxon>
        <taxon>Erwiniaceae</taxon>
        <taxon>Erwinia</taxon>
    </lineage>
</organism>
<evidence type="ECO:0000256" key="2">
    <source>
        <dbReference type="ARBA" id="ARBA00022525"/>
    </source>
</evidence>